<dbReference type="NCBIfam" id="TIGR00593">
    <property type="entry name" value="pola"/>
    <property type="match status" value="1"/>
</dbReference>
<comment type="caution">
    <text evidence="22">The sequence shown here is derived from an EMBL/GenBank/DDBJ whole genome shotgun (WGS) entry which is preliminary data.</text>
</comment>
<gene>
    <name evidence="16 22" type="primary">polA</name>
    <name evidence="22" type="ORF">PQJ61_14370</name>
</gene>
<keyword evidence="5 16" id="KW-0548">Nucleotidyltransferase</keyword>
<evidence type="ECO:0000313" key="23">
    <source>
        <dbReference type="Proteomes" id="UP001221217"/>
    </source>
</evidence>
<dbReference type="GO" id="GO:0008409">
    <property type="term" value="F:5'-3' exonuclease activity"/>
    <property type="evidence" value="ECO:0007669"/>
    <property type="project" value="UniProtKB-UniRule"/>
</dbReference>
<evidence type="ECO:0000256" key="3">
    <source>
        <dbReference type="ARBA" id="ARBA00020311"/>
    </source>
</evidence>
<dbReference type="Gene3D" id="1.10.150.20">
    <property type="entry name" value="5' to 3' exonuclease, C-terminal subdomain"/>
    <property type="match status" value="2"/>
</dbReference>
<evidence type="ECO:0000256" key="2">
    <source>
        <dbReference type="ARBA" id="ARBA00012417"/>
    </source>
</evidence>
<dbReference type="PANTHER" id="PTHR10133:SF27">
    <property type="entry name" value="DNA POLYMERASE NU"/>
    <property type="match status" value="1"/>
</dbReference>
<dbReference type="FunFam" id="1.10.150.20:FF:000003">
    <property type="entry name" value="DNA polymerase I"/>
    <property type="match status" value="1"/>
</dbReference>
<dbReference type="Pfam" id="PF00476">
    <property type="entry name" value="DNA_pol_A"/>
    <property type="match status" value="1"/>
</dbReference>
<evidence type="ECO:0000256" key="9">
    <source>
        <dbReference type="ARBA" id="ARBA00022801"/>
    </source>
</evidence>
<evidence type="ECO:0000256" key="1">
    <source>
        <dbReference type="ARBA" id="ARBA00007705"/>
    </source>
</evidence>
<dbReference type="SMART" id="SM00474">
    <property type="entry name" value="35EXOc"/>
    <property type="match status" value="1"/>
</dbReference>
<dbReference type="InterPro" id="IPR013520">
    <property type="entry name" value="Ribonucl_H"/>
</dbReference>
<dbReference type="EC" id="2.7.7.7" evidence="2 15"/>
<feature type="region of interest" description="Disordered" evidence="17">
    <location>
        <begin position="288"/>
        <end position="307"/>
    </location>
</feature>
<dbReference type="SUPFAM" id="SSF53098">
    <property type="entry name" value="Ribonuclease H-like"/>
    <property type="match status" value="1"/>
</dbReference>
<dbReference type="FunFam" id="1.20.1060.10:FF:000001">
    <property type="entry name" value="DNA polymerase I"/>
    <property type="match status" value="1"/>
</dbReference>
<evidence type="ECO:0000256" key="13">
    <source>
        <dbReference type="ARBA" id="ARBA00023204"/>
    </source>
</evidence>
<protein>
    <recommendedName>
        <fullName evidence="3 15">DNA polymerase I</fullName>
        <ecNumber evidence="2 15">2.7.7.7</ecNumber>
    </recommendedName>
</protein>
<dbReference type="FunFam" id="1.10.150.20:FF:000002">
    <property type="entry name" value="DNA polymerase I"/>
    <property type="match status" value="1"/>
</dbReference>
<dbReference type="CDD" id="cd06139">
    <property type="entry name" value="DNA_polA_I_Ecoli_like_exo"/>
    <property type="match status" value="1"/>
</dbReference>
<dbReference type="Proteomes" id="UP001221217">
    <property type="component" value="Unassembled WGS sequence"/>
</dbReference>
<evidence type="ECO:0000256" key="10">
    <source>
        <dbReference type="ARBA" id="ARBA00022839"/>
    </source>
</evidence>
<dbReference type="SUPFAM" id="SSF56672">
    <property type="entry name" value="DNA/RNA polymerases"/>
    <property type="match status" value="1"/>
</dbReference>
<feature type="domain" description="3'-5' exonuclease" evidence="18">
    <location>
        <begin position="338"/>
        <end position="536"/>
    </location>
</feature>
<keyword evidence="10 16" id="KW-0269">Exonuclease</keyword>
<evidence type="ECO:0000259" key="19">
    <source>
        <dbReference type="SMART" id="SM00475"/>
    </source>
</evidence>
<keyword evidence="4 16" id="KW-0808">Transferase</keyword>
<dbReference type="AlphaFoldDB" id="A0AAJ1IL09"/>
<evidence type="ECO:0000256" key="4">
    <source>
        <dbReference type="ARBA" id="ARBA00022679"/>
    </source>
</evidence>
<evidence type="ECO:0000256" key="16">
    <source>
        <dbReference type="RuleBase" id="RU004460"/>
    </source>
</evidence>
<feature type="domain" description="Exonuclease" evidence="20">
    <location>
        <begin position="358"/>
        <end position="537"/>
    </location>
</feature>
<dbReference type="CDD" id="cd09859">
    <property type="entry name" value="PIN_53EXO"/>
    <property type="match status" value="1"/>
</dbReference>
<dbReference type="InterPro" id="IPR002562">
    <property type="entry name" value="3'-5'_exonuclease_dom"/>
</dbReference>
<name>A0AAJ1IL09_9SPIO</name>
<keyword evidence="7" id="KW-0540">Nuclease</keyword>
<dbReference type="InterPro" id="IPR029060">
    <property type="entry name" value="PIN-like_dom_sf"/>
</dbReference>
<dbReference type="GO" id="GO:0003887">
    <property type="term" value="F:DNA-directed DNA polymerase activity"/>
    <property type="evidence" value="ECO:0007669"/>
    <property type="project" value="UniProtKB-UniRule"/>
</dbReference>
<dbReference type="SMART" id="SM00279">
    <property type="entry name" value="HhH2"/>
    <property type="match status" value="1"/>
</dbReference>
<dbReference type="SMART" id="SM00482">
    <property type="entry name" value="POLAc"/>
    <property type="match status" value="1"/>
</dbReference>
<sequence>MKEEKKALYLLDGYSLIYRSYFAFINRPLLNSEGFNTSAVFGFFRSIAALFENHKPEFFGVVLDSTTPTFRHERYPEYKANREKAPDDLHAQVPVIKEVLKAMNIKSVRMDGYEADDIIAYFAKKCVEEGRECYIITGDKDLLQLVGSGVKIMKPDKGDYQILDEPDVADVWGVRPDQIIDYLALTGDSADNVPGVKGIGPKTAVKLLSEFDTLEGVYDRLDSHSAGVKKKLEADRENAFLSRELVTLAYDFGLTAGPEDLPCTELDRDAGARVLRKYEVNSIADRIDGKSSSSADDGGGSAKVPRKTVNTTPRAEIVYAGISGLGARNGVAGGPGEYEAVTTIEALRQWVARVKKAGWFAFDTETTDLDSMKAVPVGFSLSVEAGKGCYIPFKAAVAAAEVGSDPAQEANPEVKTWFDEDELREALREILEDESLKLIGQNIKYDYKVMKRWGIEIKNIAFDTMTAAWILDSSLGSYNMDLLAERALGYSTVHYADIVGKDETFDRVPLDSAVLYAAEDADITFRLYKSFAPEIEERGKTELFETLELPLVKILADMEMRGINLNPEFLQDFGIEVGEQLKKIKEEIYELCGEEFNINSTKQLQEILFEKRGLKPVKKTKTGYSTNVQVLEILAEQDPVPEKILEHRGLAKLKSTYIDTLPVLINPETGRIHTQLIQTGTATGRLSSKDPNLQNIPIKSENGRKIREAFIPADGCKFLSADYSQIELVVLAHLSGDEGLQKAFTEGEDVHKQTAAMIFGVFPEMVTAEQRRVAKTINFGVMYGMSAFRLSRELKIPRKQADEFIGAYFNRYSRIQEFIEKIGDEARETGTVRTIMGHERYIHGINSRNATERAGAERIALNTPIQGSAADIVKLAMLKINSGLQERGFKSKLLLQVHDELIFEVPDHEIDEMKSFVRETMESVIKLDVPLRVSIETGNNWGELH</sequence>
<dbReference type="CDD" id="cd09898">
    <property type="entry name" value="H3TH_53EXO"/>
    <property type="match status" value="1"/>
</dbReference>
<dbReference type="PANTHER" id="PTHR10133">
    <property type="entry name" value="DNA POLYMERASE I"/>
    <property type="match status" value="1"/>
</dbReference>
<dbReference type="SMART" id="SM00475">
    <property type="entry name" value="53EXOc"/>
    <property type="match status" value="1"/>
</dbReference>
<dbReference type="InterPro" id="IPR043502">
    <property type="entry name" value="DNA/RNA_pol_sf"/>
</dbReference>
<evidence type="ECO:0000256" key="17">
    <source>
        <dbReference type="SAM" id="MobiDB-lite"/>
    </source>
</evidence>
<comment type="function">
    <text evidence="16">In addition to polymerase activity, this DNA polymerase exhibits 3'-5' and 5'-3' exonuclease activity.</text>
</comment>
<evidence type="ECO:0000259" key="18">
    <source>
        <dbReference type="SMART" id="SM00474"/>
    </source>
</evidence>
<dbReference type="PROSITE" id="PS00447">
    <property type="entry name" value="DNA_POLYMERASE_A"/>
    <property type="match status" value="1"/>
</dbReference>
<dbReference type="CDD" id="cd08637">
    <property type="entry name" value="DNA_pol_A_pol_I_C"/>
    <property type="match status" value="1"/>
</dbReference>
<dbReference type="InterPro" id="IPR036397">
    <property type="entry name" value="RNaseH_sf"/>
</dbReference>
<proteinExistence type="inferred from homology"/>
<evidence type="ECO:0000259" key="20">
    <source>
        <dbReference type="SMART" id="SM00479"/>
    </source>
</evidence>
<dbReference type="Gene3D" id="1.20.1060.10">
    <property type="entry name" value="Taq DNA Polymerase, Chain T, domain 4"/>
    <property type="match status" value="1"/>
</dbReference>
<keyword evidence="13 16" id="KW-0234">DNA repair</keyword>
<dbReference type="InterPro" id="IPR012337">
    <property type="entry name" value="RNaseH-like_sf"/>
</dbReference>
<evidence type="ECO:0000256" key="7">
    <source>
        <dbReference type="ARBA" id="ARBA00022722"/>
    </source>
</evidence>
<feature type="domain" description="5'-3' exonuclease" evidence="19">
    <location>
        <begin position="5"/>
        <end position="264"/>
    </location>
</feature>
<dbReference type="GO" id="GO:0006261">
    <property type="term" value="P:DNA-templated DNA replication"/>
    <property type="evidence" value="ECO:0007669"/>
    <property type="project" value="UniProtKB-UniRule"/>
</dbReference>
<evidence type="ECO:0000256" key="14">
    <source>
        <dbReference type="ARBA" id="ARBA00049244"/>
    </source>
</evidence>
<evidence type="ECO:0000256" key="5">
    <source>
        <dbReference type="ARBA" id="ARBA00022695"/>
    </source>
</evidence>
<dbReference type="GO" id="GO:0006302">
    <property type="term" value="P:double-strand break repair"/>
    <property type="evidence" value="ECO:0007669"/>
    <property type="project" value="TreeGrafter"/>
</dbReference>
<keyword evidence="12 16" id="KW-0238">DNA-binding</keyword>
<dbReference type="GO" id="GO:0008408">
    <property type="term" value="F:3'-5' exonuclease activity"/>
    <property type="evidence" value="ECO:0007669"/>
    <property type="project" value="UniProtKB-UniRule"/>
</dbReference>
<comment type="catalytic activity">
    <reaction evidence="14 16">
        <text>DNA(n) + a 2'-deoxyribonucleoside 5'-triphosphate = DNA(n+1) + diphosphate</text>
        <dbReference type="Rhea" id="RHEA:22508"/>
        <dbReference type="Rhea" id="RHEA-COMP:17339"/>
        <dbReference type="Rhea" id="RHEA-COMP:17340"/>
        <dbReference type="ChEBI" id="CHEBI:33019"/>
        <dbReference type="ChEBI" id="CHEBI:61560"/>
        <dbReference type="ChEBI" id="CHEBI:173112"/>
        <dbReference type="EC" id="2.7.7.7"/>
    </reaction>
</comment>
<dbReference type="SMART" id="SM00479">
    <property type="entry name" value="EXOIII"/>
    <property type="match status" value="1"/>
</dbReference>
<keyword evidence="6 16" id="KW-0235">DNA replication</keyword>
<dbReference type="Pfam" id="PF01367">
    <property type="entry name" value="5_3_exonuc"/>
    <property type="match status" value="1"/>
</dbReference>
<dbReference type="InterPro" id="IPR018320">
    <property type="entry name" value="DNA_polymerase_1"/>
</dbReference>
<organism evidence="22 23">
    <name type="scientific">Candidatus Thalassospirochaeta sargassi</name>
    <dbReference type="NCBI Taxonomy" id="3119039"/>
    <lineage>
        <taxon>Bacteria</taxon>
        <taxon>Pseudomonadati</taxon>
        <taxon>Spirochaetota</taxon>
        <taxon>Spirochaetia</taxon>
        <taxon>Spirochaetales</taxon>
        <taxon>Spirochaetaceae</taxon>
        <taxon>Candidatus Thalassospirochaeta</taxon>
    </lineage>
</organism>
<dbReference type="Pfam" id="PF02739">
    <property type="entry name" value="5_3_exonuc_N"/>
    <property type="match status" value="1"/>
</dbReference>
<dbReference type="InterPro" id="IPR019760">
    <property type="entry name" value="DNA-dir_DNA_pol_A_CS"/>
</dbReference>
<dbReference type="Gene3D" id="3.30.420.10">
    <property type="entry name" value="Ribonuclease H-like superfamily/Ribonuclease H"/>
    <property type="match status" value="1"/>
</dbReference>
<comment type="similarity">
    <text evidence="1 16">Belongs to the DNA polymerase type-A family.</text>
</comment>
<dbReference type="InterPro" id="IPR020046">
    <property type="entry name" value="5-3_exonucl_a-hlix_arch_N"/>
</dbReference>
<evidence type="ECO:0000313" key="22">
    <source>
        <dbReference type="EMBL" id="MDC7227946.1"/>
    </source>
</evidence>
<keyword evidence="9 16" id="KW-0378">Hydrolase</keyword>
<dbReference type="Gene3D" id="3.30.70.370">
    <property type="match status" value="1"/>
</dbReference>
<evidence type="ECO:0000259" key="21">
    <source>
        <dbReference type="SMART" id="SM00482"/>
    </source>
</evidence>
<reference evidence="22 23" key="1">
    <citation type="submission" date="2022-12" db="EMBL/GenBank/DDBJ databases">
        <title>Metagenome assembled genome from gulf of manar.</title>
        <authorList>
            <person name="Kohli P."/>
            <person name="Pk S."/>
            <person name="Venkata Ramana C."/>
            <person name="Sasikala C."/>
        </authorList>
    </citation>
    <scope>NUCLEOTIDE SEQUENCE [LARGE SCALE GENOMIC DNA]</scope>
    <source>
        <strain evidence="22">JB008</strain>
    </source>
</reference>
<dbReference type="EMBL" id="JAQQAL010000035">
    <property type="protein sequence ID" value="MDC7227946.1"/>
    <property type="molecule type" value="Genomic_DNA"/>
</dbReference>
<keyword evidence="11 16" id="KW-0239">DNA-directed DNA polymerase</keyword>
<evidence type="ECO:0000256" key="12">
    <source>
        <dbReference type="ARBA" id="ARBA00023125"/>
    </source>
</evidence>
<dbReference type="GO" id="GO:0003677">
    <property type="term" value="F:DNA binding"/>
    <property type="evidence" value="ECO:0007669"/>
    <property type="project" value="UniProtKB-UniRule"/>
</dbReference>
<dbReference type="PRINTS" id="PR00868">
    <property type="entry name" value="DNAPOLI"/>
</dbReference>
<dbReference type="InterPro" id="IPR036279">
    <property type="entry name" value="5-3_exonuclease_C_sf"/>
</dbReference>
<dbReference type="InterPro" id="IPR002421">
    <property type="entry name" value="5-3_exonuclease"/>
</dbReference>
<keyword evidence="8 16" id="KW-0227">DNA damage</keyword>
<dbReference type="Pfam" id="PF01612">
    <property type="entry name" value="DNA_pol_A_exo1"/>
    <property type="match status" value="1"/>
</dbReference>
<evidence type="ECO:0000256" key="15">
    <source>
        <dbReference type="NCBIfam" id="TIGR00593"/>
    </source>
</evidence>
<dbReference type="Gene3D" id="3.40.50.1010">
    <property type="entry name" value="5'-nuclease"/>
    <property type="match status" value="1"/>
</dbReference>
<feature type="domain" description="DNA-directed DNA polymerase family A palm" evidence="21">
    <location>
        <begin position="703"/>
        <end position="909"/>
    </location>
</feature>
<dbReference type="InterPro" id="IPR002298">
    <property type="entry name" value="DNA_polymerase_A"/>
</dbReference>
<dbReference type="NCBIfam" id="NF004397">
    <property type="entry name" value="PRK05755.1"/>
    <property type="match status" value="1"/>
</dbReference>
<accession>A0AAJ1IL09</accession>
<dbReference type="InterPro" id="IPR001098">
    <property type="entry name" value="DNA-dir_DNA_pol_A_palm_dom"/>
</dbReference>
<dbReference type="SUPFAM" id="SSF88723">
    <property type="entry name" value="PIN domain-like"/>
    <property type="match status" value="1"/>
</dbReference>
<dbReference type="InterPro" id="IPR020045">
    <property type="entry name" value="DNA_polI_H3TH"/>
</dbReference>
<dbReference type="InterPro" id="IPR008918">
    <property type="entry name" value="HhH2"/>
</dbReference>
<evidence type="ECO:0000256" key="8">
    <source>
        <dbReference type="ARBA" id="ARBA00022763"/>
    </source>
</evidence>
<evidence type="ECO:0000256" key="6">
    <source>
        <dbReference type="ARBA" id="ARBA00022705"/>
    </source>
</evidence>
<evidence type="ECO:0000256" key="11">
    <source>
        <dbReference type="ARBA" id="ARBA00022932"/>
    </source>
</evidence>
<dbReference type="SUPFAM" id="SSF47807">
    <property type="entry name" value="5' to 3' exonuclease, C-terminal subdomain"/>
    <property type="match status" value="1"/>
</dbReference>